<proteinExistence type="predicted"/>
<sequence>MQADVAKQHKRDRRKAARRRRVALSLTALAVSLGMLSASAQPASAVSGFRLQLPINAGTFVRLGEWGCTTGAVLSSRSWYLQLSARLKAVRYIVLAGHCGEVGDSVSVGSQANVGTVIWKAVAADIMIARIDPLARTSWDCDGSSTLHRCMPITTYTPRAVGNVFLFDQAGRYASVPVTGSGTPGLNEIFCTSGAITGVNCSWGLHALPHGAPPFILGATTWRNATLDGDSGGPVVSRSGQLYGTISEGGDVRNILPDFMSFVPISRVFEEQPGYQLAPPG</sequence>
<dbReference type="EMBL" id="QGDV01000003">
    <property type="protein sequence ID" value="PWJ65308.1"/>
    <property type="molecule type" value="Genomic_DNA"/>
</dbReference>
<protein>
    <recommendedName>
        <fullName evidence="4">Trypsin</fullName>
    </recommendedName>
</protein>
<name>A0ABX5LE59_9MICO</name>
<dbReference type="InterPro" id="IPR043504">
    <property type="entry name" value="Peptidase_S1_PA_chymotrypsin"/>
</dbReference>
<dbReference type="Gene3D" id="2.40.10.10">
    <property type="entry name" value="Trypsin-like serine proteases"/>
    <property type="match status" value="2"/>
</dbReference>
<accession>A0ABX5LE59</accession>
<comment type="caution">
    <text evidence="2">The sequence shown here is derived from an EMBL/GenBank/DDBJ whole genome shotgun (WGS) entry which is preliminary data.</text>
</comment>
<dbReference type="Proteomes" id="UP000245674">
    <property type="component" value="Unassembled WGS sequence"/>
</dbReference>
<dbReference type="SUPFAM" id="SSF50494">
    <property type="entry name" value="Trypsin-like serine proteases"/>
    <property type="match status" value="1"/>
</dbReference>
<feature type="chain" id="PRO_5046679788" description="Trypsin" evidence="1">
    <location>
        <begin position="41"/>
        <end position="281"/>
    </location>
</feature>
<feature type="signal peptide" evidence="1">
    <location>
        <begin position="1"/>
        <end position="40"/>
    </location>
</feature>
<evidence type="ECO:0000313" key="2">
    <source>
        <dbReference type="EMBL" id="PWJ65308.1"/>
    </source>
</evidence>
<organism evidence="2 3">
    <name type="scientific">Rathayibacter iranicus NCPPB 2253 = VKM Ac-1602</name>
    <dbReference type="NCBI Taxonomy" id="1328868"/>
    <lineage>
        <taxon>Bacteria</taxon>
        <taxon>Bacillati</taxon>
        <taxon>Actinomycetota</taxon>
        <taxon>Actinomycetes</taxon>
        <taxon>Micrococcales</taxon>
        <taxon>Microbacteriaceae</taxon>
        <taxon>Rathayibacter</taxon>
    </lineage>
</organism>
<evidence type="ECO:0000313" key="3">
    <source>
        <dbReference type="Proteomes" id="UP000245674"/>
    </source>
</evidence>
<evidence type="ECO:0008006" key="4">
    <source>
        <dbReference type="Google" id="ProtNLM"/>
    </source>
</evidence>
<keyword evidence="3" id="KW-1185">Reference proteome</keyword>
<gene>
    <name evidence="2" type="ORF">B0H03_103155</name>
</gene>
<keyword evidence="1" id="KW-0732">Signal</keyword>
<dbReference type="InterPro" id="IPR009003">
    <property type="entry name" value="Peptidase_S1_PA"/>
</dbReference>
<evidence type="ECO:0000256" key="1">
    <source>
        <dbReference type="SAM" id="SignalP"/>
    </source>
</evidence>
<reference evidence="2 3" key="1">
    <citation type="submission" date="2018-03" db="EMBL/GenBank/DDBJ databases">
        <title>Genomic Encyclopedia of Type Strains, Phase III (KMG-III): the genomes of soil and plant-associated and newly described type strains.</title>
        <authorList>
            <person name="Whitman W."/>
        </authorList>
    </citation>
    <scope>NUCLEOTIDE SEQUENCE [LARGE SCALE GENOMIC DNA]</scope>
    <source>
        <strain evidence="2 3">VKM Ac-1602</strain>
    </source>
</reference>